<reference evidence="1" key="1">
    <citation type="journal article" date="2015" name="Nature">
        <title>Complex archaea that bridge the gap between prokaryotes and eukaryotes.</title>
        <authorList>
            <person name="Spang A."/>
            <person name="Saw J.H."/>
            <person name="Jorgensen S.L."/>
            <person name="Zaremba-Niedzwiedzka K."/>
            <person name="Martijn J."/>
            <person name="Lind A.E."/>
            <person name="van Eijk R."/>
            <person name="Schleper C."/>
            <person name="Guy L."/>
            <person name="Ettema T.J."/>
        </authorList>
    </citation>
    <scope>NUCLEOTIDE SEQUENCE</scope>
</reference>
<organism evidence="1">
    <name type="scientific">marine sediment metagenome</name>
    <dbReference type="NCBI Taxonomy" id="412755"/>
    <lineage>
        <taxon>unclassified sequences</taxon>
        <taxon>metagenomes</taxon>
        <taxon>ecological metagenomes</taxon>
    </lineage>
</organism>
<evidence type="ECO:0000313" key="1">
    <source>
        <dbReference type="EMBL" id="KKN19374.1"/>
    </source>
</evidence>
<accession>A0A0F9NNB3</accession>
<dbReference type="InterPro" id="IPR018550">
    <property type="entry name" value="Lipid-A_deacylase-rel"/>
</dbReference>
<protein>
    <recommendedName>
        <fullName evidence="2">Deacylase</fullName>
    </recommendedName>
</protein>
<dbReference type="Pfam" id="PF09411">
    <property type="entry name" value="PagL"/>
    <property type="match status" value="1"/>
</dbReference>
<comment type="caution">
    <text evidence="1">The sequence shown here is derived from an EMBL/GenBank/DDBJ whole genome shotgun (WGS) entry which is preliminary data.</text>
</comment>
<dbReference type="AlphaFoldDB" id="A0A0F9NNB3"/>
<name>A0A0F9NNB3_9ZZZZ</name>
<sequence>MNLRVFLFFLLTTVSSFAQEDAPKDNFSFDASAFYGSILLHNPDISHLITEHPAGIILGYNRKTYGYEDWQEGYNYPDLGASFIYQDMVNPTLGKNYSLYAHFNFYFFKRNLQFRIGQGIAYTTNPYDRNDNFRNNAYGSRFLSSTFLMFNYQKENIYKNLGIKAGISIIHYSNANVKAPNTSTNTAAFNLGLVYTLEQAETEYIRKEKLKITEPIKLNAVFRSGINASDNIGHGQYPFYILSGYADKRLSRKSAIQAGADVFFSNFLKELIEFQSVSFPENAIAADTDYRRAGLFIGHELFINKLSIETELGYYVYYPFDFEGRVYNRLGIKRYFGEKLFGVISLKSHGAAAEAVEFGIGVRL</sequence>
<dbReference type="EMBL" id="LAZR01003342">
    <property type="protein sequence ID" value="KKN19374.1"/>
    <property type="molecule type" value="Genomic_DNA"/>
</dbReference>
<dbReference type="Gene3D" id="2.40.160.20">
    <property type="match status" value="1"/>
</dbReference>
<proteinExistence type="predicted"/>
<evidence type="ECO:0008006" key="2">
    <source>
        <dbReference type="Google" id="ProtNLM"/>
    </source>
</evidence>
<gene>
    <name evidence="1" type="ORF">LCGC14_0946400</name>
</gene>